<dbReference type="CDD" id="cd14490">
    <property type="entry name" value="CBM6-CBM35-CBM36_like_1"/>
    <property type="match status" value="1"/>
</dbReference>
<reference evidence="4" key="1">
    <citation type="submission" date="2023-02" db="EMBL/GenBank/DDBJ databases">
        <title>Kitasatospora phosalacinea NBRC 14362.</title>
        <authorList>
            <person name="Ichikawa N."/>
            <person name="Sato H."/>
            <person name="Tonouchi N."/>
        </authorList>
    </citation>
    <scope>NUCLEOTIDE SEQUENCE</scope>
    <source>
        <strain evidence="4">NBRC 14362</strain>
    </source>
</reference>
<feature type="compositionally biased region" description="Low complexity" evidence="1">
    <location>
        <begin position="642"/>
        <end position="672"/>
    </location>
</feature>
<sequence length="981" mass="101097">MQNPPTRTRRTVASLTTLALGATGLLAVAFVNAGAAHAAAVPTLSPLAVPNRGASVPFIEQEAEYAATNGSVVGPDRQYGHLVSEASGRQAVTLNAVGQYVEFTLTAPANSIDFRYSLPDSSDGKGRDASMDLLVNGQKLKSVDVTSKYSWYYGGYPFNNNPGDSNPHHFFDETRTLLGTTYPVGTKIRLQVSSTAQSPSFTVDLADFEKVADPIAKPAGAIDVVADYGADPTGATDSTAKFQAAVNAGAAQGRTVYIPQGNFTLYDHVVVDKVTLAGAGPWYSVLGGRDPINRNRAAGIYGKYVAGGGYGGGVRPQEAGGPSQNVTLKDFAIIGDVRERVDDDQVNGLGGAMSNSTVDNLWIQHTKVGAWMDGPMDHFTIKNSRILDQTADGVNFHTGVTNSTVTNTFLRNTGDDGLASWPERLANTNDSFTHNTVVLPILANNIVTYGGKDFTISDNVMADTITNGGGLHIANRYPGVTSGNGTAVSGTITAARNTLIRTGNSDYNWQFGVGAIWFDGLNEPITGATINISDTDILDSSYEAIQTIEGGVTGVNLTNVNIDGAGTYAIQAQANAQMKFTNVKAKNIAQAATPIHNCVGTGFQITDGGGNSGLSGSTCTGQWPAPVWTYNGVPVGGDNGGSSPTPSPSASTSTPASPSPSPSASASSTCPSGTGNLAQGRPATASGTSQTYGPGNAVDGDANSYWESANNAFPQWIQVDLGCATSLTRAVLKLPPATAWAARTQTLTVQGSTDGSSFSTLVGSAGYTFDPASGNTVTVNLPATPARYLRLTVTGNTGWPAAQLSELQAFGGGNGTSSPSPSSSASSSPSPSASASSTCPSGTGNLAQGRPATASGTSQTYGPGNAVDGDANSYWESANNAFPQWIQVDLGCARNLAKAVLKLPPATAWATRTQTVTVQGSTDGTTFTTLVGATGYTFDPATGNTVTVNLPANSTRYLRLTVTGNTGWPAGQLSELQAFTS</sequence>
<dbReference type="SUPFAM" id="SSF49785">
    <property type="entry name" value="Galactose-binding domain-like"/>
    <property type="match status" value="2"/>
</dbReference>
<dbReference type="InterPro" id="IPR011050">
    <property type="entry name" value="Pectin_lyase_fold/virulence"/>
</dbReference>
<feature type="domain" description="F5/8 type C" evidence="3">
    <location>
        <begin position="839"/>
        <end position="981"/>
    </location>
</feature>
<evidence type="ECO:0000256" key="1">
    <source>
        <dbReference type="SAM" id="MobiDB-lite"/>
    </source>
</evidence>
<feature type="signal peptide" evidence="2">
    <location>
        <begin position="1"/>
        <end position="38"/>
    </location>
</feature>
<keyword evidence="2" id="KW-0732">Signal</keyword>
<accession>A0A9W6PBZ6</accession>
<dbReference type="SUPFAM" id="SSF51126">
    <property type="entry name" value="Pectin lyase-like"/>
    <property type="match status" value="1"/>
</dbReference>
<dbReference type="InterPro" id="IPR012334">
    <property type="entry name" value="Pectin_lyas_fold"/>
</dbReference>
<comment type="caution">
    <text evidence="4">The sequence shown here is derived from an EMBL/GenBank/DDBJ whole genome shotgun (WGS) entry which is preliminary data.</text>
</comment>
<dbReference type="InterPro" id="IPR033801">
    <property type="entry name" value="CBM6-CBM35-CBM36-like_1"/>
</dbReference>
<protein>
    <submittedName>
        <fullName evidence="4">Mycodextranase</fullName>
    </submittedName>
</protein>
<name>A0A9W6PBZ6_9ACTN</name>
<dbReference type="SMART" id="SM00710">
    <property type="entry name" value="PbH1"/>
    <property type="match status" value="6"/>
</dbReference>
<dbReference type="Proteomes" id="UP001165143">
    <property type="component" value="Unassembled WGS sequence"/>
</dbReference>
<dbReference type="Gene3D" id="2.160.20.10">
    <property type="entry name" value="Single-stranded right-handed beta-helix, Pectin lyase-like"/>
    <property type="match status" value="1"/>
</dbReference>
<dbReference type="InterPro" id="IPR055149">
    <property type="entry name" value="Agl_cat_D2"/>
</dbReference>
<feature type="chain" id="PRO_5040963392" evidence="2">
    <location>
        <begin position="39"/>
        <end position="981"/>
    </location>
</feature>
<dbReference type="SMART" id="SM00231">
    <property type="entry name" value="FA58C"/>
    <property type="match status" value="2"/>
</dbReference>
<dbReference type="RefSeq" id="WP_352230371.1">
    <property type="nucleotide sequence ID" value="NZ_BSRX01000001.1"/>
</dbReference>
<evidence type="ECO:0000313" key="4">
    <source>
        <dbReference type="EMBL" id="GLW52156.1"/>
    </source>
</evidence>
<dbReference type="Pfam" id="PF22816">
    <property type="entry name" value="CatAgl_D2"/>
    <property type="match status" value="1"/>
</dbReference>
<dbReference type="EMBL" id="BSRX01000001">
    <property type="protein sequence ID" value="GLW52156.1"/>
    <property type="molecule type" value="Genomic_DNA"/>
</dbReference>
<dbReference type="Pfam" id="PF22815">
    <property type="entry name" value="CatAgl_D1"/>
    <property type="match status" value="1"/>
</dbReference>
<dbReference type="InterPro" id="IPR006626">
    <property type="entry name" value="PbH1"/>
</dbReference>
<feature type="domain" description="F5/8 type C" evidence="3">
    <location>
        <begin position="670"/>
        <end position="812"/>
    </location>
</feature>
<dbReference type="Pfam" id="PF00754">
    <property type="entry name" value="F5_F8_type_C"/>
    <property type="match status" value="2"/>
</dbReference>
<feature type="region of interest" description="Disordered" evidence="1">
    <location>
        <begin position="630"/>
        <end position="696"/>
    </location>
</feature>
<proteinExistence type="predicted"/>
<dbReference type="PROSITE" id="PS50022">
    <property type="entry name" value="FA58C_3"/>
    <property type="match status" value="2"/>
</dbReference>
<dbReference type="InterPro" id="IPR000421">
    <property type="entry name" value="FA58C"/>
</dbReference>
<dbReference type="Gene3D" id="2.60.120.260">
    <property type="entry name" value="Galactose-binding domain-like"/>
    <property type="match status" value="3"/>
</dbReference>
<evidence type="ECO:0000313" key="5">
    <source>
        <dbReference type="Proteomes" id="UP001165143"/>
    </source>
</evidence>
<organism evidence="4 5">
    <name type="scientific">Kitasatospora phosalacinea</name>
    <dbReference type="NCBI Taxonomy" id="2065"/>
    <lineage>
        <taxon>Bacteria</taxon>
        <taxon>Bacillati</taxon>
        <taxon>Actinomycetota</taxon>
        <taxon>Actinomycetes</taxon>
        <taxon>Kitasatosporales</taxon>
        <taxon>Streptomycetaceae</taxon>
        <taxon>Kitasatospora</taxon>
    </lineage>
</organism>
<feature type="compositionally biased region" description="Low complexity" evidence="1">
    <location>
        <begin position="817"/>
        <end position="837"/>
    </location>
</feature>
<gene>
    <name evidence="4" type="ORF">Kpho01_01670</name>
</gene>
<feature type="region of interest" description="Disordered" evidence="1">
    <location>
        <begin position="808"/>
        <end position="865"/>
    </location>
</feature>
<dbReference type="AlphaFoldDB" id="A0A9W6PBZ6"/>
<dbReference type="InterPro" id="IPR008979">
    <property type="entry name" value="Galactose-bd-like_sf"/>
</dbReference>
<evidence type="ECO:0000259" key="3">
    <source>
        <dbReference type="PROSITE" id="PS50022"/>
    </source>
</evidence>
<evidence type="ECO:0000256" key="2">
    <source>
        <dbReference type="SAM" id="SignalP"/>
    </source>
</evidence>